<dbReference type="GeneID" id="108613453"/>
<feature type="domain" description="CN hydrolase" evidence="4">
    <location>
        <begin position="45"/>
        <end position="305"/>
    </location>
</feature>
<dbReference type="InterPro" id="IPR036526">
    <property type="entry name" value="C-N_Hydrolase_sf"/>
</dbReference>
<reference evidence="6" key="2">
    <citation type="journal article" date="2016" name="G3 (Bethesda)">
        <title>Genome Evolution in Three Species of Cactophilic Drosophila.</title>
        <authorList>
            <person name="Sanchez-Flores A."/>
            <person name="Penazola F."/>
            <person name="Carpinteyro-Ponce J."/>
            <person name="Nazario-Yepiz N."/>
            <person name="Abreu-Goodger C."/>
            <person name="Machado C.A."/>
            <person name="Markow T.A."/>
        </authorList>
    </citation>
    <scope>NUCLEOTIDE SEQUENCE [LARGE SCALE GENOMIC DNA]</scope>
</reference>
<evidence type="ECO:0000256" key="1">
    <source>
        <dbReference type="ARBA" id="ARBA00022741"/>
    </source>
</evidence>
<name>A0ABM1P5E2_DROAR</name>
<dbReference type="Pfam" id="PF00795">
    <property type="entry name" value="CN_hydrolase"/>
    <property type="match status" value="1"/>
</dbReference>
<dbReference type="InterPro" id="IPR036265">
    <property type="entry name" value="HIT-like_sf"/>
</dbReference>
<dbReference type="Gene3D" id="3.30.428.10">
    <property type="entry name" value="HIT-like"/>
    <property type="match status" value="1"/>
</dbReference>
<keyword evidence="6" id="KW-1185">Reference proteome</keyword>
<dbReference type="Proteomes" id="UP000694904">
    <property type="component" value="Chromosome 4"/>
</dbReference>
<dbReference type="Gene3D" id="3.60.110.10">
    <property type="entry name" value="Carbon-nitrogen hydrolase"/>
    <property type="match status" value="1"/>
</dbReference>
<dbReference type="InterPro" id="IPR003010">
    <property type="entry name" value="C-N_Hydrolase"/>
</dbReference>
<dbReference type="SUPFAM" id="SSF56317">
    <property type="entry name" value="Carbon-nitrogen hydrolase"/>
    <property type="match status" value="1"/>
</dbReference>
<dbReference type="Pfam" id="PF01230">
    <property type="entry name" value="HIT"/>
    <property type="match status" value="1"/>
</dbReference>
<keyword evidence="2" id="KW-0378">Hydrolase</keyword>
<dbReference type="CDD" id="cd07572">
    <property type="entry name" value="nit"/>
    <property type="match status" value="1"/>
</dbReference>
<evidence type="ECO:0000256" key="3">
    <source>
        <dbReference type="PROSITE-ProRule" id="PRU00464"/>
    </source>
</evidence>
<evidence type="ECO:0000313" key="7">
    <source>
        <dbReference type="RefSeq" id="XP_017862428.1"/>
    </source>
</evidence>
<dbReference type="PROSITE" id="PS51084">
    <property type="entry name" value="HIT_2"/>
    <property type="match status" value="1"/>
</dbReference>
<keyword evidence="1" id="KW-0547">Nucleotide-binding</keyword>
<dbReference type="InterPro" id="IPR011146">
    <property type="entry name" value="HIT-like"/>
</dbReference>
<evidence type="ECO:0000313" key="6">
    <source>
        <dbReference type="Proteomes" id="UP000694904"/>
    </source>
</evidence>
<dbReference type="PANTHER" id="PTHR23088:SF27">
    <property type="entry name" value="DEAMINATED GLUTATHIONE AMIDASE"/>
    <property type="match status" value="1"/>
</dbReference>
<proteinExistence type="predicted"/>
<reference evidence="7" key="3">
    <citation type="submission" date="2025-08" db="UniProtKB">
        <authorList>
            <consortium name="RefSeq"/>
        </authorList>
    </citation>
    <scope>IDENTIFICATION</scope>
    <source>
        <tissue evidence="7">Whole organism</tissue>
    </source>
</reference>
<gene>
    <name evidence="7" type="primary">LOC108613453</name>
</gene>
<feature type="short sequence motif" description="Histidine triad motif" evidence="3">
    <location>
        <begin position="435"/>
        <end position="439"/>
    </location>
</feature>
<dbReference type="PANTHER" id="PTHR23088">
    <property type="entry name" value="NITRILASE-RELATED"/>
    <property type="match status" value="1"/>
</dbReference>
<sequence length="489" mass="54527">MSNIVKIFSRSVVQIIRTSSSVRNKQQLRIMSALPSGGLAIGGPSIVAVGQMQSTNDKAGNLQQVEELVLLAAQKKAKMLFLPECCDFVGENRNETFQLVESLDGPLMAKYKELARCHQMWLSLGGVHELKASTTTSPSSDDKTEQRIYNTHVVINDLGEVAAIYRKLHLFDATTKEIRLRESDTVAPGERLEKPVATPAGQVGLQICYDLRFAEPALLLRKLGAQVLTYPAAFTHATGKAHWEILLRARAIETQCFVIAAAQQGWHNKKRQSWGHAMIISPWGVVLADCGGEEKLAVGIAEIDLSQLAKIYQSMPCFEHRRNDIYSLTAFNLSPSSAEYGQDRAFANNTVDKRTIFYESEHCWAFTNLRCVVKGHVLVSTKRITPRLNGLNCAEVTDLFATVCIVQRMLEAIYGTTSATVTVQDGANAGQTVPHVHFHVMPRRNGDFGHNDQIYVKLDERVENLPPRTLQERIDEAEIYRTFLRKCCI</sequence>
<feature type="domain" description="HIT" evidence="5">
    <location>
        <begin position="342"/>
        <end position="450"/>
    </location>
</feature>
<dbReference type="CDD" id="cd01275">
    <property type="entry name" value="FHIT"/>
    <property type="match status" value="1"/>
</dbReference>
<protein>
    <submittedName>
        <fullName evidence="7">Nitrilase and fragile histidine triad fusion protein NitFhit</fullName>
    </submittedName>
</protein>
<dbReference type="PROSITE" id="PS00892">
    <property type="entry name" value="HIT_1"/>
    <property type="match status" value="1"/>
</dbReference>
<dbReference type="InterPro" id="IPR039383">
    <property type="entry name" value="FHIT"/>
</dbReference>
<evidence type="ECO:0000256" key="2">
    <source>
        <dbReference type="ARBA" id="ARBA00022801"/>
    </source>
</evidence>
<dbReference type="RefSeq" id="XP_017862428.1">
    <property type="nucleotide sequence ID" value="XM_018006939.1"/>
</dbReference>
<dbReference type="InterPro" id="IPR019808">
    <property type="entry name" value="Histidine_triad_CS"/>
</dbReference>
<accession>A0ABM1P5E2</accession>
<organism evidence="6 7">
    <name type="scientific">Drosophila arizonae</name>
    <name type="common">Fruit fly</name>
    <dbReference type="NCBI Taxonomy" id="7263"/>
    <lineage>
        <taxon>Eukaryota</taxon>
        <taxon>Metazoa</taxon>
        <taxon>Ecdysozoa</taxon>
        <taxon>Arthropoda</taxon>
        <taxon>Hexapoda</taxon>
        <taxon>Insecta</taxon>
        <taxon>Pterygota</taxon>
        <taxon>Neoptera</taxon>
        <taxon>Endopterygota</taxon>
        <taxon>Diptera</taxon>
        <taxon>Brachycera</taxon>
        <taxon>Muscomorpha</taxon>
        <taxon>Ephydroidea</taxon>
        <taxon>Drosophilidae</taxon>
        <taxon>Drosophila</taxon>
    </lineage>
</organism>
<dbReference type="PROSITE" id="PS50263">
    <property type="entry name" value="CN_HYDROLASE"/>
    <property type="match status" value="1"/>
</dbReference>
<dbReference type="SUPFAM" id="SSF54197">
    <property type="entry name" value="HIT-like"/>
    <property type="match status" value="1"/>
</dbReference>
<dbReference type="InterPro" id="IPR045254">
    <property type="entry name" value="Nit1/2_C-N_Hydrolase"/>
</dbReference>
<reference evidence="6" key="1">
    <citation type="journal article" date="1997" name="Nucleic Acids Res.">
        <title>tRNAscan-SE: a program for improved detection of transfer RNA genes in genomic sequence.</title>
        <authorList>
            <person name="Lowe T.M."/>
            <person name="Eddy S.R."/>
        </authorList>
    </citation>
    <scope>NUCLEOTIDE SEQUENCE [LARGE SCALE GENOMIC DNA]</scope>
</reference>
<evidence type="ECO:0000259" key="4">
    <source>
        <dbReference type="PROSITE" id="PS50263"/>
    </source>
</evidence>
<evidence type="ECO:0000259" key="5">
    <source>
        <dbReference type="PROSITE" id="PS51084"/>
    </source>
</evidence>